<feature type="compositionally biased region" description="Basic residues" evidence="1">
    <location>
        <begin position="229"/>
        <end position="249"/>
    </location>
</feature>
<dbReference type="KEGG" id="cyc:PCC7424_4499"/>
<dbReference type="OrthoDB" id="423098at2"/>
<dbReference type="Proteomes" id="UP000002384">
    <property type="component" value="Chromosome"/>
</dbReference>
<feature type="compositionally biased region" description="Basic residues" evidence="1">
    <location>
        <begin position="264"/>
        <end position="274"/>
    </location>
</feature>
<gene>
    <name evidence="2" type="ordered locus">PCC7424_4499</name>
</gene>
<dbReference type="EMBL" id="CP001291">
    <property type="protein sequence ID" value="ACK72863.1"/>
    <property type="molecule type" value="Genomic_DNA"/>
</dbReference>
<keyword evidence="3" id="KW-1185">Reference proteome</keyword>
<evidence type="ECO:0000313" key="2">
    <source>
        <dbReference type="EMBL" id="ACK72863.1"/>
    </source>
</evidence>
<dbReference type="HOGENOM" id="CLU_054940_1_0_3"/>
<dbReference type="RefSeq" id="WP_015956447.1">
    <property type="nucleotide sequence ID" value="NC_011729.1"/>
</dbReference>
<evidence type="ECO:0000256" key="1">
    <source>
        <dbReference type="SAM" id="MobiDB-lite"/>
    </source>
</evidence>
<name>B7KA89_GLOC7</name>
<reference evidence="3" key="1">
    <citation type="journal article" date="2011" name="MBio">
        <title>Novel metabolic attributes of the genus Cyanothece, comprising a group of unicellular nitrogen-fixing Cyanobacteria.</title>
        <authorList>
            <person name="Bandyopadhyay A."/>
            <person name="Elvitigala T."/>
            <person name="Welsh E."/>
            <person name="Stockel J."/>
            <person name="Liberton M."/>
            <person name="Min H."/>
            <person name="Sherman L.A."/>
            <person name="Pakrasi H.B."/>
        </authorList>
    </citation>
    <scope>NUCLEOTIDE SEQUENCE [LARGE SCALE GENOMIC DNA]</scope>
    <source>
        <strain evidence="3">PCC 7424</strain>
    </source>
</reference>
<feature type="compositionally biased region" description="Polar residues" evidence="1">
    <location>
        <begin position="1"/>
        <end position="35"/>
    </location>
</feature>
<proteinExistence type="predicted"/>
<sequence length="274" mass="31570">MNFFINRSSESSYPLNQSLPPESQAILTQQSSTKKQNQRHHPIPTPSDPRQYRAIGLIEAQYQQSSDLVHRGNLLTADGTIIDAVMLGRMMSVLKKHLDLEVPHLWVVYPRTRQSNDHLQLQIVGVWEPENLYQDDNQPDISPQEQSLIKHGYFSIRGEVIFSSPEKQIVIIKIRQAPKQKKQKAKFFKLKLKGILPDRPVSRFWDLQVQLQGDSLIIQQAKDLGFIRHQKPSNPRKKQLTPRGRRTLTHSHPLPPDISNSKTKPSKIIKKKIN</sequence>
<accession>B7KA89</accession>
<feature type="region of interest" description="Disordered" evidence="1">
    <location>
        <begin position="1"/>
        <end position="50"/>
    </location>
</feature>
<protein>
    <submittedName>
        <fullName evidence="2">Uncharacterized protein</fullName>
    </submittedName>
</protein>
<evidence type="ECO:0000313" key="3">
    <source>
        <dbReference type="Proteomes" id="UP000002384"/>
    </source>
</evidence>
<feature type="region of interest" description="Disordered" evidence="1">
    <location>
        <begin position="229"/>
        <end position="274"/>
    </location>
</feature>
<organism evidence="2 3">
    <name type="scientific">Gloeothece citriformis (strain PCC 7424)</name>
    <name type="common">Cyanothece sp. (strain PCC 7424)</name>
    <dbReference type="NCBI Taxonomy" id="65393"/>
    <lineage>
        <taxon>Bacteria</taxon>
        <taxon>Bacillati</taxon>
        <taxon>Cyanobacteriota</taxon>
        <taxon>Cyanophyceae</taxon>
        <taxon>Oscillatoriophycideae</taxon>
        <taxon>Chroococcales</taxon>
        <taxon>Aphanothecaceae</taxon>
        <taxon>Gloeothece</taxon>
        <taxon>Gloeothece citriformis</taxon>
    </lineage>
</organism>
<dbReference type="STRING" id="65393.PCC7424_4499"/>
<dbReference type="eggNOG" id="ENOG502Z8D1">
    <property type="taxonomic scope" value="Bacteria"/>
</dbReference>
<dbReference type="AlphaFoldDB" id="B7KA89"/>